<evidence type="ECO:0000313" key="2">
    <source>
        <dbReference type="Proteomes" id="UP000551353"/>
    </source>
</evidence>
<dbReference type="Proteomes" id="UP000551353">
    <property type="component" value="Unassembled WGS sequence"/>
</dbReference>
<reference evidence="1 2" key="1">
    <citation type="submission" date="2020-08" db="EMBL/GenBank/DDBJ databases">
        <title>Genomic Encyclopedia of Type Strains, Phase IV (KMG-V): Genome sequencing to study the core and pangenomes of soil and plant-associated prokaryotes.</title>
        <authorList>
            <person name="Whitman W."/>
        </authorList>
    </citation>
    <scope>NUCLEOTIDE SEQUENCE [LARGE SCALE GENOMIC DNA]</scope>
    <source>
        <strain evidence="1 2">SEMIA 4087</strain>
    </source>
</reference>
<sequence length="121" mass="13040">MEITPENIAAGASAASASFKAIRQLLGVFRDAKDMLPADKQAAASLAIENSEKQLAIAEAELARSLGYKLCHCQFPPTIMLAVGYADPRRDVKGQVYECSKFGYDTAAPWAFTRTKPVSAE</sequence>
<accession>A0ABR6IW30</accession>
<protein>
    <submittedName>
        <fullName evidence="1">Uncharacterized protein</fullName>
    </submittedName>
</protein>
<name>A0ABR6IW30_9HYPH</name>
<comment type="caution">
    <text evidence="1">The sequence shown here is derived from an EMBL/GenBank/DDBJ whole genome shotgun (WGS) entry which is preliminary data.</text>
</comment>
<evidence type="ECO:0000313" key="1">
    <source>
        <dbReference type="EMBL" id="MBB4231649.1"/>
    </source>
</evidence>
<organism evidence="1 2">
    <name type="scientific">Rhizobium mongolense</name>
    <dbReference type="NCBI Taxonomy" id="57676"/>
    <lineage>
        <taxon>Bacteria</taxon>
        <taxon>Pseudomonadati</taxon>
        <taxon>Pseudomonadota</taxon>
        <taxon>Alphaproteobacteria</taxon>
        <taxon>Hyphomicrobiales</taxon>
        <taxon>Rhizobiaceae</taxon>
        <taxon>Rhizobium/Agrobacterium group</taxon>
        <taxon>Rhizobium</taxon>
    </lineage>
</organism>
<gene>
    <name evidence="1" type="ORF">GGD56_005527</name>
</gene>
<proteinExistence type="predicted"/>
<dbReference type="RefSeq" id="WP_022715328.1">
    <property type="nucleotide sequence ID" value="NZ_JACIFX010000008.1"/>
</dbReference>
<keyword evidence="2" id="KW-1185">Reference proteome</keyword>
<dbReference type="EMBL" id="JACIFX010000008">
    <property type="protein sequence ID" value="MBB4231649.1"/>
    <property type="molecule type" value="Genomic_DNA"/>
</dbReference>